<dbReference type="PANTHER" id="PTHR22940:SF4">
    <property type="entry name" value="PROTEIN TIMELESS HOMOLOG"/>
    <property type="match status" value="1"/>
</dbReference>
<feature type="domain" description="Timeless C-terminal" evidence="7">
    <location>
        <begin position="1024"/>
        <end position="1107"/>
    </location>
</feature>
<comment type="similarity">
    <text evidence="2">Belongs to the timeless family.</text>
</comment>
<dbReference type="Pfam" id="PF04821">
    <property type="entry name" value="TIMELESS"/>
    <property type="match status" value="1"/>
</dbReference>
<name>A0A1J1HG41_9DIPT</name>
<comment type="subcellular location">
    <subcellularLocation>
        <location evidence="1">Nucleus</location>
    </subcellularLocation>
</comment>
<dbReference type="EMBL" id="CVRI01000002">
    <property type="protein sequence ID" value="CRK86997.1"/>
    <property type="molecule type" value="Genomic_DNA"/>
</dbReference>
<dbReference type="GO" id="GO:0048511">
    <property type="term" value="P:rhythmic process"/>
    <property type="evidence" value="ECO:0007669"/>
    <property type="project" value="UniProtKB-KW"/>
</dbReference>
<feature type="compositionally biased region" description="Acidic residues" evidence="5">
    <location>
        <begin position="668"/>
        <end position="694"/>
    </location>
</feature>
<evidence type="ECO:0000256" key="4">
    <source>
        <dbReference type="ARBA" id="ARBA00023306"/>
    </source>
</evidence>
<feature type="compositionally biased region" description="Acidic residues" evidence="5">
    <location>
        <begin position="1306"/>
        <end position="1316"/>
    </location>
</feature>
<dbReference type="GO" id="GO:0031298">
    <property type="term" value="C:replication fork protection complex"/>
    <property type="evidence" value="ECO:0007669"/>
    <property type="project" value="TreeGrafter"/>
</dbReference>
<keyword evidence="9" id="KW-1185">Reference proteome</keyword>
<evidence type="ECO:0000256" key="1">
    <source>
        <dbReference type="ARBA" id="ARBA00004123"/>
    </source>
</evidence>
<feature type="compositionally biased region" description="Acidic residues" evidence="5">
    <location>
        <begin position="980"/>
        <end position="992"/>
    </location>
</feature>
<dbReference type="GO" id="GO:0000076">
    <property type="term" value="P:DNA replication checkpoint signaling"/>
    <property type="evidence" value="ECO:0007669"/>
    <property type="project" value="TreeGrafter"/>
</dbReference>
<organism evidence="8 9">
    <name type="scientific">Clunio marinus</name>
    <dbReference type="NCBI Taxonomy" id="568069"/>
    <lineage>
        <taxon>Eukaryota</taxon>
        <taxon>Metazoa</taxon>
        <taxon>Ecdysozoa</taxon>
        <taxon>Arthropoda</taxon>
        <taxon>Hexapoda</taxon>
        <taxon>Insecta</taxon>
        <taxon>Pterygota</taxon>
        <taxon>Neoptera</taxon>
        <taxon>Endopterygota</taxon>
        <taxon>Diptera</taxon>
        <taxon>Nematocera</taxon>
        <taxon>Chironomoidea</taxon>
        <taxon>Chironomidae</taxon>
        <taxon>Clunio</taxon>
    </lineage>
</organism>
<dbReference type="Proteomes" id="UP000183832">
    <property type="component" value="Unassembled WGS sequence"/>
</dbReference>
<evidence type="ECO:0000256" key="2">
    <source>
        <dbReference type="ARBA" id="ARBA00008174"/>
    </source>
</evidence>
<dbReference type="PANTHER" id="PTHR22940">
    <property type="entry name" value="TIMEOUT/TIMELESS-2"/>
    <property type="match status" value="1"/>
</dbReference>
<feature type="region of interest" description="Disordered" evidence="5">
    <location>
        <begin position="574"/>
        <end position="595"/>
    </location>
</feature>
<feature type="domain" description="Timeless N-terminal" evidence="6">
    <location>
        <begin position="23"/>
        <end position="282"/>
    </location>
</feature>
<reference evidence="8 9" key="1">
    <citation type="submission" date="2015-04" db="EMBL/GenBank/DDBJ databases">
        <authorList>
            <person name="Syromyatnikov M.Y."/>
            <person name="Popov V.N."/>
        </authorList>
    </citation>
    <scope>NUCLEOTIDE SEQUENCE [LARGE SCALE GENOMIC DNA]</scope>
</reference>
<feature type="region of interest" description="Disordered" evidence="5">
    <location>
        <begin position="662"/>
        <end position="694"/>
    </location>
</feature>
<evidence type="ECO:0000313" key="9">
    <source>
        <dbReference type="Proteomes" id="UP000183832"/>
    </source>
</evidence>
<accession>A0A1J1HG41</accession>
<dbReference type="GO" id="GO:0009649">
    <property type="term" value="P:entrainment of circadian clock"/>
    <property type="evidence" value="ECO:0007669"/>
    <property type="project" value="TreeGrafter"/>
</dbReference>
<dbReference type="GO" id="GO:0003677">
    <property type="term" value="F:DNA binding"/>
    <property type="evidence" value="ECO:0007669"/>
    <property type="project" value="TreeGrafter"/>
</dbReference>
<evidence type="ECO:0000256" key="5">
    <source>
        <dbReference type="SAM" id="MobiDB-lite"/>
    </source>
</evidence>
<dbReference type="InterPro" id="IPR007725">
    <property type="entry name" value="TIMELESS_C"/>
</dbReference>
<feature type="region of interest" description="Disordered" evidence="5">
    <location>
        <begin position="964"/>
        <end position="1012"/>
    </location>
</feature>
<dbReference type="Pfam" id="PF05029">
    <property type="entry name" value="TIMELESS_C"/>
    <property type="match status" value="1"/>
</dbReference>
<dbReference type="InterPro" id="IPR006906">
    <property type="entry name" value="Timeless_N"/>
</dbReference>
<keyword evidence="4" id="KW-0131">Cell cycle</keyword>
<dbReference type="STRING" id="568069.A0A1J1HG41"/>
<dbReference type="InterPro" id="IPR044998">
    <property type="entry name" value="Timeless"/>
</dbReference>
<feature type="region of interest" description="Disordered" evidence="5">
    <location>
        <begin position="1265"/>
        <end position="1374"/>
    </location>
</feature>
<evidence type="ECO:0000259" key="6">
    <source>
        <dbReference type="Pfam" id="PF04821"/>
    </source>
</evidence>
<gene>
    <name evidence="8" type="ORF">CLUMA_CG000810</name>
</gene>
<dbReference type="Pfam" id="PF26019">
    <property type="entry name" value="HTH_TIMELESS"/>
    <property type="match status" value="1"/>
</dbReference>
<dbReference type="GO" id="GO:0006281">
    <property type="term" value="P:DNA repair"/>
    <property type="evidence" value="ECO:0007669"/>
    <property type="project" value="TreeGrafter"/>
</dbReference>
<sequence length="1374" mass="160512">MSILLANIDATCASLGTREGSNYAIGDDTIQNLKHLIWILRRDNQDSHEYRRYIGHMKVLQTDLLPMLVATGNNSDLSDILLRLLVNLMSPAMEFFREDLPKDGAGRRIYLDLVEISQAYKETFANYSAVWRNLVERLKKILNIDTGVRSEEQNLVAERIFVLTRYVLQVPTNPQEENRTENDINIHDKVVWALNESGILEIVTYILSSEYESQFQIYALEITQLVFREQKVETLANALVQRSVAEKQADEQALIAARRMEKSKQQIRIPPARHSRFGGTYVYKNLKSVSDRDLICHQPLERVVQKDFNHDKKKTKKNFRLARDDDKFERQSAFCIRIFLREFAIEILTSAFNNFVRQIRWLFDRNREAAGGHQQSYLLWAIRFFLEFNRLNDFKLHLITEALSTGSIHWICNQIQNNVEMLQTDKKRKIKWNRRLQLAIQAYREILHNLQVMELDKDENTQALLGKLKNNMFYVVEYREIVLQLLLSYNENHFTRVYLRDLIDTTNVYLKMMEKFCQGNIVVQTKVKGKTKRKKPVTKPKKQSKEEVLDKLHNEWDARVSSNLSVVLVNDINLPEEEHPPNPLDVTSEKSNDEQRDDCITKITKYLREEDYERAVLLMRAGRACWTESECFGAENIQPEDELMLMKEIYFKDIETGSNDNEGKSFWDELENSDSNNEESADEEDDDDEEEEEETAYKEVVLNFSDFEKRLLNPKVVRACTWCLQLWEKMNYREIKSAVTLLHRIAVNLNVPVMLMQAQLFRVFQQVFNAPRDNRYEELRRLGIFIVRNFVKIAPTNPKIFAELLFFKSSRDCYEIENGYSVSSYGGHEAKQKVWSEEDEDELRRLFMENQESPANDQDVVDWIVDNLSEKSRTRRGVIKKLKELGLIFKAPTKRSNAAAVNKNLFIQEEDDKLRELYDEHRLEADCFERIMEAFNKKRNKKSVAKRMVQLGLIADESEILPAKKSSRKHREGERRNESSSEDSQSESDDDFVSNRNSISKPLRQSETRKYQMNTREVTSLRIELEESLKEGIEWIIESLNEAADDFEESSDDPDDAIPIVPLSDSHKFSLENQQFLKLLEGINLIAPHGTEIYWKIPANMMPDELRRRSKMLSGEELIENVINDNRNSSDDESEDENLFSRLRAHRDALVYNQSDHEDDSCLPLKKLNTKLVKELVSSVSLHHGDALKWIVKRLNEKEENVELLLTPLNESHETVPNDVNFQRLLVSISFIKPESVESLWRIPRELTIKDIKERVDLLETEVVEESSDDESQQMIIKRKNKKMKKDEHEGGEINTQALKDRLAELEDSSDDDEVVESVQKNLESSDDDEEVSKVKNSKKRERSNTETPDENEMNATNNQSKRIRRIADSSDDE</sequence>
<dbReference type="GO" id="GO:0043111">
    <property type="term" value="P:replication fork arrest"/>
    <property type="evidence" value="ECO:0007669"/>
    <property type="project" value="TreeGrafter"/>
</dbReference>
<protein>
    <submittedName>
        <fullName evidence="8">CLUMA_CG000810, isoform A</fullName>
    </submittedName>
</protein>
<evidence type="ECO:0000313" key="8">
    <source>
        <dbReference type="EMBL" id="CRK86997.1"/>
    </source>
</evidence>
<evidence type="ECO:0000259" key="7">
    <source>
        <dbReference type="Pfam" id="PF05029"/>
    </source>
</evidence>
<proteinExistence type="inferred from homology"/>
<evidence type="ECO:0000256" key="3">
    <source>
        <dbReference type="ARBA" id="ARBA00023242"/>
    </source>
</evidence>
<dbReference type="OrthoDB" id="310853at2759"/>
<keyword evidence="3" id="KW-0539">Nucleus</keyword>
<feature type="compositionally biased region" description="Polar residues" evidence="5">
    <location>
        <begin position="994"/>
        <end position="1003"/>
    </location>
</feature>